<comment type="subcellular location">
    <subcellularLocation>
        <location evidence="2">Cytoplasm</location>
        <location evidence="2">Cytosol</location>
    </subcellularLocation>
    <subcellularLocation>
        <location evidence="1">Peroxisome</location>
    </subcellularLocation>
</comment>
<feature type="repeat" description="TPR" evidence="14">
    <location>
        <begin position="312"/>
        <end position="345"/>
    </location>
</feature>
<dbReference type="Pfam" id="PF13432">
    <property type="entry name" value="TPR_16"/>
    <property type="match status" value="1"/>
</dbReference>
<evidence type="ECO:0000256" key="6">
    <source>
        <dbReference type="ARBA" id="ARBA00022499"/>
    </source>
</evidence>
<keyword evidence="7" id="KW-0677">Repeat</keyword>
<keyword evidence="6" id="KW-1017">Isopeptide bond</keyword>
<feature type="repeat" description="TPR" evidence="14">
    <location>
        <begin position="490"/>
        <end position="523"/>
    </location>
</feature>
<dbReference type="GO" id="GO:0005829">
    <property type="term" value="C:cytosol"/>
    <property type="evidence" value="ECO:0007669"/>
    <property type="project" value="UniProtKB-SubCell"/>
</dbReference>
<name>F2QR64_KOMPC</name>
<keyword evidence="17" id="KW-1185">Reference proteome</keyword>
<dbReference type="SUPFAM" id="SSF48452">
    <property type="entry name" value="TPR-like"/>
    <property type="match status" value="1"/>
</dbReference>
<reference key="2">
    <citation type="submission" date="2011-04" db="EMBL/GenBank/DDBJ databases">
        <title>High-quality genome sequence of Pichia pastoris CBS 7435.</title>
        <authorList>
            <person name="Kueberl A."/>
            <person name="Schneider J."/>
            <person name="Thallinger G.G."/>
            <person name="Anderl I."/>
            <person name="Wibberg D."/>
            <person name="Hajek T."/>
            <person name="Jaenicke S."/>
            <person name="Brinkrolf K."/>
            <person name="Goesmann A."/>
            <person name="Szczepanowski R."/>
            <person name="Puehler A."/>
            <person name="Schwab H."/>
            <person name="Glieder A."/>
            <person name="Pichler H."/>
        </authorList>
    </citation>
    <scope>NUCLEOTIDE SEQUENCE</scope>
    <source>
        <strain>CBS 7435</strain>
    </source>
</reference>
<evidence type="ECO:0000256" key="15">
    <source>
        <dbReference type="SAM" id="MobiDB-lite"/>
    </source>
</evidence>
<evidence type="ECO:0000256" key="7">
    <source>
        <dbReference type="ARBA" id="ARBA00022737"/>
    </source>
</evidence>
<dbReference type="Pfam" id="PF13181">
    <property type="entry name" value="TPR_8"/>
    <property type="match status" value="1"/>
</dbReference>
<feature type="repeat" description="TPR" evidence="14">
    <location>
        <begin position="422"/>
        <end position="455"/>
    </location>
</feature>
<dbReference type="GO" id="GO:0016560">
    <property type="term" value="P:protein import into peroxisome matrix, docking"/>
    <property type="evidence" value="ECO:0007669"/>
    <property type="project" value="TreeGrafter"/>
</dbReference>
<evidence type="ECO:0000256" key="2">
    <source>
        <dbReference type="ARBA" id="ARBA00004514"/>
    </source>
</evidence>
<keyword evidence="5" id="KW-0963">Cytoplasm</keyword>
<keyword evidence="11" id="KW-0653">Protein transport</keyword>
<comment type="similarity">
    <text evidence="3">Belongs to the peroxisomal targeting signal receptor family.</text>
</comment>
<dbReference type="HOGENOM" id="CLU_013516_3_0_1"/>
<organism evidence="16 17">
    <name type="scientific">Komagataella phaffii (strain ATCC 76273 / CBS 7435 / CECT 11047 / NRRL Y-11430 / Wegner 21-1)</name>
    <name type="common">Yeast</name>
    <name type="synonym">Pichia pastoris</name>
    <dbReference type="NCBI Taxonomy" id="981350"/>
    <lineage>
        <taxon>Eukaryota</taxon>
        <taxon>Fungi</taxon>
        <taxon>Dikarya</taxon>
        <taxon>Ascomycota</taxon>
        <taxon>Saccharomycotina</taxon>
        <taxon>Pichiomycetes</taxon>
        <taxon>Pichiales</taxon>
        <taxon>Pichiaceae</taxon>
        <taxon>Komagataella</taxon>
    </lineage>
</organism>
<dbReference type="PANTHER" id="PTHR10130:SF0">
    <property type="entry name" value="GH08708P"/>
    <property type="match status" value="1"/>
</dbReference>
<proteinExistence type="inferred from homology"/>
<dbReference type="Gene3D" id="1.25.40.10">
    <property type="entry name" value="Tetratricopeptide repeat domain"/>
    <property type="match status" value="1"/>
</dbReference>
<evidence type="ECO:0000256" key="13">
    <source>
        <dbReference type="ARBA" id="ARBA00032505"/>
    </source>
</evidence>
<protein>
    <recommendedName>
        <fullName evidence="4">Peroxisomal targeting signal receptor</fullName>
    </recommendedName>
    <alternativeName>
        <fullName evidence="13">Peroxin-5</fullName>
    </alternativeName>
</protein>
<dbReference type="InterPro" id="IPR019734">
    <property type="entry name" value="TPR_rpt"/>
</dbReference>
<evidence type="ECO:0000313" key="16">
    <source>
        <dbReference type="EMBL" id="CCA37892.1"/>
    </source>
</evidence>
<feature type="repeat" description="TPR" evidence="14">
    <location>
        <begin position="456"/>
        <end position="489"/>
    </location>
</feature>
<evidence type="ECO:0000256" key="14">
    <source>
        <dbReference type="PROSITE-ProRule" id="PRU00339"/>
    </source>
</evidence>
<keyword evidence="11" id="KW-0813">Transport</keyword>
<evidence type="ECO:0000256" key="1">
    <source>
        <dbReference type="ARBA" id="ARBA00004275"/>
    </source>
</evidence>
<dbReference type="EMBL" id="FR839629">
    <property type="protein sequence ID" value="CCA37892.1"/>
    <property type="molecule type" value="Genomic_DNA"/>
</dbReference>
<feature type="region of interest" description="Disordered" evidence="15">
    <location>
        <begin position="176"/>
        <end position="195"/>
    </location>
</feature>
<dbReference type="PROSITE" id="PS50293">
    <property type="entry name" value="TPR_REGION"/>
    <property type="match status" value="1"/>
</dbReference>
<keyword evidence="10" id="KW-0882">Thioester bond</keyword>
<sequence>MSLIGGGSDCAAGSNPLAQFTKHTQHDTSLQQSMRNGEFQQGNQRMMRNESTMSPMERQQMDQFMQQQNNPAFNFQPMQHELNVMQQNMNAPQQVANNSWNQEFRMKDPMVANAPSAQVQTPVQSTNWAQDFQQAGPEVQHHAQQHQHPILSVPGVRAGIYGGGRLMGGSMMNRAAQMQQQNPAQAQTSEQSQTQWEDQFKDIESMLNSKTQEPKTKQQEQNTFEQVWDDIQVSYADVELTNDQFQAQWEKDFAQYAEGRLNYGEYKYEEKNQFRNDPDAYEIGMRLMESGAKLSEAGLAFEAAVQQDPKHVDAWLKLGEVQTQNEKESDGIAALEKCLELDPTNLAALMTLAISYINDGYDNAAYATLERWIETKYPDIASRARSSNPDLDGGDRIEQNKRVTELFMKAAQLSPDVASMDADVQTGLGVLFYSMEEFDKTIDCFKAAIEVEPDKALNWNRLGAALANYNKPEEAVEAYSRALQLNPNFVRARYNLGVSFINMGRYKEAVEHLLTGISLHEVEGVDASEMSSNQGLQNNALVETLKRAFLGMNRRDLVDKVYPGMGLAQFRKMFDF</sequence>
<gene>
    <name evidence="16" type="primary">PEX5</name>
    <name evidence="16" type="ordered locus">PP7435_Chr2-0195</name>
</gene>
<dbReference type="GO" id="GO:0005052">
    <property type="term" value="F:peroxisome matrix targeting signal-1 binding"/>
    <property type="evidence" value="ECO:0007669"/>
    <property type="project" value="TreeGrafter"/>
</dbReference>
<dbReference type="PANTHER" id="PTHR10130">
    <property type="entry name" value="PEROXISOMAL TARGETING SIGNAL 1 RECEPTOR PEX5"/>
    <property type="match status" value="1"/>
</dbReference>
<dbReference type="AlphaFoldDB" id="F2QR64"/>
<dbReference type="SMART" id="SM00028">
    <property type="entry name" value="TPR"/>
    <property type="match status" value="4"/>
</dbReference>
<evidence type="ECO:0000256" key="12">
    <source>
        <dbReference type="ARBA" id="ARBA00023140"/>
    </source>
</evidence>
<evidence type="ECO:0000256" key="9">
    <source>
        <dbReference type="ARBA" id="ARBA00022843"/>
    </source>
</evidence>
<keyword evidence="9" id="KW-0832">Ubl conjugation</keyword>
<evidence type="ECO:0000256" key="4">
    <source>
        <dbReference type="ARBA" id="ARBA00014710"/>
    </source>
</evidence>
<dbReference type="Pfam" id="PF00515">
    <property type="entry name" value="TPR_1"/>
    <property type="match status" value="1"/>
</dbReference>
<keyword evidence="11" id="KW-0811">Translocation</keyword>
<evidence type="ECO:0000256" key="10">
    <source>
        <dbReference type="ARBA" id="ARBA00022966"/>
    </source>
</evidence>
<evidence type="ECO:0000256" key="5">
    <source>
        <dbReference type="ARBA" id="ARBA00022490"/>
    </source>
</evidence>
<evidence type="ECO:0000313" key="17">
    <source>
        <dbReference type="Proteomes" id="UP000006853"/>
    </source>
</evidence>
<keyword evidence="8 14" id="KW-0802">TPR repeat</keyword>
<keyword evidence="16" id="KW-0675">Receptor</keyword>
<dbReference type="PROSITE" id="PS50005">
    <property type="entry name" value="TPR"/>
    <property type="match status" value="4"/>
</dbReference>
<dbReference type="GO" id="GO:0005778">
    <property type="term" value="C:peroxisomal membrane"/>
    <property type="evidence" value="ECO:0007669"/>
    <property type="project" value="TreeGrafter"/>
</dbReference>
<dbReference type="SMR" id="F2QR64"/>
<evidence type="ECO:0000256" key="8">
    <source>
        <dbReference type="ARBA" id="ARBA00022803"/>
    </source>
</evidence>
<reference evidence="16 17" key="3">
    <citation type="journal article" date="2016" name="FEMS Yeast Res.">
        <title>Curation of the genome annotation of Pichia pastoris (Komagataella phaffii) CBS7435 from gene level to protein function.</title>
        <authorList>
            <person name="Valli M."/>
            <person name="Tatto N.E."/>
            <person name="Peymann A."/>
            <person name="Gruber C."/>
            <person name="Landes N."/>
            <person name="Ekker H."/>
            <person name="Thallinger G.G."/>
            <person name="Mattanovich D."/>
            <person name="Gasser B."/>
            <person name="Graf A.B."/>
        </authorList>
    </citation>
    <scope>GENOME REANNOTATION</scope>
    <source>
        <strain evidence="16 17">ATCC 76273 / CBS 7435 / CECT 11047 / NRRL Y-11430 / Wegner 21-1</strain>
    </source>
</reference>
<evidence type="ECO:0000256" key="11">
    <source>
        <dbReference type="ARBA" id="ARBA00023010"/>
    </source>
</evidence>
<keyword evidence="12" id="KW-0576">Peroxisome</keyword>
<dbReference type="Proteomes" id="UP000006853">
    <property type="component" value="Chromosome 2"/>
</dbReference>
<dbReference type="InterPro" id="IPR011990">
    <property type="entry name" value="TPR-like_helical_dom_sf"/>
</dbReference>
<dbReference type="InterPro" id="IPR024111">
    <property type="entry name" value="PEX5/PEX5L"/>
</dbReference>
<reference evidence="16 17" key="1">
    <citation type="journal article" date="2011" name="J. Biotechnol.">
        <title>High-quality genome sequence of Pichia pastoris CBS7435.</title>
        <authorList>
            <person name="Kuberl A."/>
            <person name="Schneider J."/>
            <person name="Thallinger G.G."/>
            <person name="Anderl I."/>
            <person name="Wibberg D."/>
            <person name="Hajek T."/>
            <person name="Jaenicke S."/>
            <person name="Brinkrolf K."/>
            <person name="Goesmann A."/>
            <person name="Szczepanowski R."/>
            <person name="Puhler A."/>
            <person name="Schwab H."/>
            <person name="Glieder A."/>
            <person name="Pichler H."/>
        </authorList>
    </citation>
    <scope>NUCLEOTIDE SEQUENCE [LARGE SCALE GENOMIC DNA]</scope>
    <source>
        <strain evidence="17">ATCC 76273 / CBS 7435 / CECT 11047 / NRRL Y-11430 / Wegner 21-1</strain>
    </source>
</reference>
<accession>F2QR64</accession>
<evidence type="ECO:0000256" key="3">
    <source>
        <dbReference type="ARBA" id="ARBA00005348"/>
    </source>
</evidence>